<evidence type="ECO:0000313" key="3">
    <source>
        <dbReference type="EMBL" id="CAB9496781.1"/>
    </source>
</evidence>
<keyword evidence="4" id="KW-1185">Reference proteome</keyword>
<gene>
    <name evidence="3" type="ORF">SEMRO_9_G007470.1</name>
</gene>
<feature type="transmembrane region" description="Helical" evidence="2">
    <location>
        <begin position="83"/>
        <end position="105"/>
    </location>
</feature>
<dbReference type="Proteomes" id="UP001153069">
    <property type="component" value="Unassembled WGS sequence"/>
</dbReference>
<protein>
    <submittedName>
        <fullName evidence="3">Uncharacterized protein</fullName>
    </submittedName>
</protein>
<organism evidence="3 4">
    <name type="scientific">Seminavis robusta</name>
    <dbReference type="NCBI Taxonomy" id="568900"/>
    <lineage>
        <taxon>Eukaryota</taxon>
        <taxon>Sar</taxon>
        <taxon>Stramenopiles</taxon>
        <taxon>Ochrophyta</taxon>
        <taxon>Bacillariophyta</taxon>
        <taxon>Bacillariophyceae</taxon>
        <taxon>Bacillariophycidae</taxon>
        <taxon>Naviculales</taxon>
        <taxon>Naviculaceae</taxon>
        <taxon>Seminavis</taxon>
    </lineage>
</organism>
<keyword evidence="2" id="KW-1133">Transmembrane helix</keyword>
<sequence>MNVFLRFLPVMAIIVSRLVQVGFAIVAAFSIPEVRQLLNTNYERVGDTFYVPIKVCKPTEITLNGTTITLDPDTGNDCHSLGFLVNACAMSFLFAIVAVGVFVVSDLFARRAKGSSATVVGMGLFLIFILLQAAACTWALFSESLFWIDYFDDDILEEHFEELGIEKVDTHGNSWMLMATGGAAVLSAALLLLESLCSLCCCGKGNAKEEAAGSVEETTTRKNNTSELPIVAPPSFTERTAGSDDPPHPGTAAEEESKNEQPTWTSWAKPF</sequence>
<keyword evidence="2" id="KW-0812">Transmembrane</keyword>
<comment type="caution">
    <text evidence="3">The sequence shown here is derived from an EMBL/GenBank/DDBJ whole genome shotgun (WGS) entry which is preliminary data.</text>
</comment>
<feature type="transmembrane region" description="Helical" evidence="2">
    <location>
        <begin position="117"/>
        <end position="141"/>
    </location>
</feature>
<evidence type="ECO:0000313" key="4">
    <source>
        <dbReference type="Proteomes" id="UP001153069"/>
    </source>
</evidence>
<keyword evidence="2" id="KW-0472">Membrane</keyword>
<feature type="transmembrane region" description="Helical" evidence="2">
    <location>
        <begin position="175"/>
        <end position="193"/>
    </location>
</feature>
<name>A0A9N8H116_9STRA</name>
<feature type="region of interest" description="Disordered" evidence="1">
    <location>
        <begin position="211"/>
        <end position="271"/>
    </location>
</feature>
<evidence type="ECO:0000256" key="1">
    <source>
        <dbReference type="SAM" id="MobiDB-lite"/>
    </source>
</evidence>
<feature type="compositionally biased region" description="Polar residues" evidence="1">
    <location>
        <begin position="260"/>
        <end position="271"/>
    </location>
</feature>
<accession>A0A9N8H116</accession>
<reference evidence="3" key="1">
    <citation type="submission" date="2020-06" db="EMBL/GenBank/DDBJ databases">
        <authorList>
            <consortium name="Plant Systems Biology data submission"/>
        </authorList>
    </citation>
    <scope>NUCLEOTIDE SEQUENCE</scope>
    <source>
        <strain evidence="3">D6</strain>
    </source>
</reference>
<feature type="transmembrane region" description="Helical" evidence="2">
    <location>
        <begin position="7"/>
        <end position="31"/>
    </location>
</feature>
<proteinExistence type="predicted"/>
<dbReference type="OrthoDB" id="10368233at2759"/>
<evidence type="ECO:0000256" key="2">
    <source>
        <dbReference type="SAM" id="Phobius"/>
    </source>
</evidence>
<dbReference type="EMBL" id="CAICTM010000009">
    <property type="protein sequence ID" value="CAB9496781.1"/>
    <property type="molecule type" value="Genomic_DNA"/>
</dbReference>
<dbReference type="AlphaFoldDB" id="A0A9N8H116"/>